<dbReference type="Proteomes" id="UP000568273">
    <property type="component" value="Unassembled WGS sequence"/>
</dbReference>
<dbReference type="InterPro" id="IPR036866">
    <property type="entry name" value="RibonucZ/Hydroxyglut_hydro"/>
</dbReference>
<dbReference type="GO" id="GO:0016787">
    <property type="term" value="F:hydrolase activity"/>
    <property type="evidence" value="ECO:0007669"/>
    <property type="project" value="UniProtKB-KW"/>
</dbReference>
<feature type="domain" description="Metallo-beta-lactamase" evidence="1">
    <location>
        <begin position="12"/>
        <end position="185"/>
    </location>
</feature>
<organism evidence="2 3">
    <name type="scientific">Peptoniphilus faecalis</name>
    <dbReference type="NCBI Taxonomy" id="2731255"/>
    <lineage>
        <taxon>Bacteria</taxon>
        <taxon>Bacillati</taxon>
        <taxon>Bacillota</taxon>
        <taxon>Tissierellia</taxon>
        <taxon>Tissierellales</taxon>
        <taxon>Peptoniphilaceae</taxon>
        <taxon>Peptoniphilus</taxon>
    </lineage>
</organism>
<protein>
    <submittedName>
        <fullName evidence="2">MBL fold metallo-hydrolase</fullName>
    </submittedName>
</protein>
<gene>
    <name evidence="2" type="ORF">HKO22_06985</name>
</gene>
<sequence length="236" mass="27202">MMDIKIIASGSTGNCYKISNEDTTLLIECGIPYKKIQQALNFKTTDIDGVLVSHEHGDHSKACKDLIKAGVDLYMTEGTKEALELESHRVKTFEKNGYFTYRWVDIGSFKIKIFETVHDAKEPVGFYILNAKTDERLLFITDTMFVKNRFRTIDYLMIEVNYVKETINNNLNLDPILRKRIKENHMSLETALDFLKKCNLSRLKKIYVMHLSDANSDAEVIKYRLQELTGVAIEIC</sequence>
<name>A0A848RHL1_9FIRM</name>
<dbReference type="Gene3D" id="3.60.15.10">
    <property type="entry name" value="Ribonuclease Z/Hydroxyacylglutathione hydrolase-like"/>
    <property type="match status" value="1"/>
</dbReference>
<evidence type="ECO:0000313" key="2">
    <source>
        <dbReference type="EMBL" id="NMW85475.1"/>
    </source>
</evidence>
<dbReference type="InterPro" id="IPR052533">
    <property type="entry name" value="WalJ/YycJ-like"/>
</dbReference>
<dbReference type="InterPro" id="IPR001279">
    <property type="entry name" value="Metallo-B-lactamas"/>
</dbReference>
<keyword evidence="3" id="KW-1185">Reference proteome</keyword>
<dbReference type="SMART" id="SM00849">
    <property type="entry name" value="Lactamase_B"/>
    <property type="match status" value="1"/>
</dbReference>
<comment type="caution">
    <text evidence="2">The sequence shown here is derived from an EMBL/GenBank/DDBJ whole genome shotgun (WGS) entry which is preliminary data.</text>
</comment>
<evidence type="ECO:0000259" key="1">
    <source>
        <dbReference type="SMART" id="SM00849"/>
    </source>
</evidence>
<dbReference type="Pfam" id="PF12706">
    <property type="entry name" value="Lactamase_B_2"/>
    <property type="match status" value="1"/>
</dbReference>
<dbReference type="PANTHER" id="PTHR47619:SF1">
    <property type="entry name" value="EXODEOXYRIBONUCLEASE WALJ"/>
    <property type="match status" value="1"/>
</dbReference>
<dbReference type="SUPFAM" id="SSF56281">
    <property type="entry name" value="Metallo-hydrolase/oxidoreductase"/>
    <property type="match status" value="1"/>
</dbReference>
<dbReference type="EMBL" id="JABDSR010000008">
    <property type="protein sequence ID" value="NMW85475.1"/>
    <property type="molecule type" value="Genomic_DNA"/>
</dbReference>
<evidence type="ECO:0000313" key="3">
    <source>
        <dbReference type="Proteomes" id="UP000568273"/>
    </source>
</evidence>
<proteinExistence type="predicted"/>
<reference evidence="2" key="1">
    <citation type="submission" date="2020-04" db="EMBL/GenBank/DDBJ databases">
        <title>Peptoniphilus sp. nov. isolated from swine feces.</title>
        <authorList>
            <person name="Ryu S.W."/>
        </authorList>
    </citation>
    <scope>NUCLEOTIDE SEQUENCE [LARGE SCALE GENOMIC DNA]</scope>
    <source>
        <strain evidence="2">AGMB00490</strain>
    </source>
</reference>
<accession>A0A848RHL1</accession>
<dbReference type="PANTHER" id="PTHR47619">
    <property type="entry name" value="METALLO-HYDROLASE YYCJ-RELATED"/>
    <property type="match status" value="1"/>
</dbReference>
<dbReference type="AlphaFoldDB" id="A0A848RHL1"/>